<accession>A0A0F9T4V8</accession>
<name>A0A0F9T4V8_9ZZZZ</name>
<dbReference type="AlphaFoldDB" id="A0A0F9T4V8"/>
<proteinExistence type="predicted"/>
<comment type="caution">
    <text evidence="1">The sequence shown here is derived from an EMBL/GenBank/DDBJ whole genome shotgun (WGS) entry which is preliminary data.</text>
</comment>
<dbReference type="EMBL" id="LAZR01000417">
    <property type="protein sequence ID" value="KKN69882.1"/>
    <property type="molecule type" value="Genomic_DNA"/>
</dbReference>
<gene>
    <name evidence="1" type="ORF">LCGC14_0437060</name>
</gene>
<evidence type="ECO:0000313" key="1">
    <source>
        <dbReference type="EMBL" id="KKN69882.1"/>
    </source>
</evidence>
<sequence length="69" mass="7526">MPRADDNMPDGLTTLYIARVVTLTAEFTVGGGSHRLLFPDGVVGLMVVFDSREAHDAVYPNDEPEVVHL</sequence>
<protein>
    <submittedName>
        <fullName evidence="1">Uncharacterized protein</fullName>
    </submittedName>
</protein>
<reference evidence="1" key="1">
    <citation type="journal article" date="2015" name="Nature">
        <title>Complex archaea that bridge the gap between prokaryotes and eukaryotes.</title>
        <authorList>
            <person name="Spang A."/>
            <person name="Saw J.H."/>
            <person name="Jorgensen S.L."/>
            <person name="Zaremba-Niedzwiedzka K."/>
            <person name="Martijn J."/>
            <person name="Lind A.E."/>
            <person name="van Eijk R."/>
            <person name="Schleper C."/>
            <person name="Guy L."/>
            <person name="Ettema T.J."/>
        </authorList>
    </citation>
    <scope>NUCLEOTIDE SEQUENCE</scope>
</reference>
<organism evidence="1">
    <name type="scientific">marine sediment metagenome</name>
    <dbReference type="NCBI Taxonomy" id="412755"/>
    <lineage>
        <taxon>unclassified sequences</taxon>
        <taxon>metagenomes</taxon>
        <taxon>ecological metagenomes</taxon>
    </lineage>
</organism>